<protein>
    <submittedName>
        <fullName evidence="1">Uncharacterized protein</fullName>
    </submittedName>
</protein>
<evidence type="ECO:0000313" key="2">
    <source>
        <dbReference type="Proteomes" id="UP000193928"/>
    </source>
</evidence>
<accession>A0A1X1WPP9</accession>
<name>A0A1X1WPP9_MYCGO</name>
<evidence type="ECO:0000313" key="1">
    <source>
        <dbReference type="EMBL" id="ORV88518.1"/>
    </source>
</evidence>
<dbReference type="RefSeq" id="WP_069435664.1">
    <property type="nucleotide sequence ID" value="NZ_JACKSU010000009.1"/>
</dbReference>
<keyword evidence="2" id="KW-1185">Reference proteome</keyword>
<organism evidence="1 2">
    <name type="scientific">Mycobacterium gordonae</name>
    <dbReference type="NCBI Taxonomy" id="1778"/>
    <lineage>
        <taxon>Bacteria</taxon>
        <taxon>Bacillati</taxon>
        <taxon>Actinomycetota</taxon>
        <taxon>Actinomycetes</taxon>
        <taxon>Mycobacteriales</taxon>
        <taxon>Mycobacteriaceae</taxon>
        <taxon>Mycobacterium</taxon>
    </lineage>
</organism>
<dbReference type="AlphaFoldDB" id="A0A1X1WPP9"/>
<dbReference type="EMBL" id="LQOY01000071">
    <property type="protein sequence ID" value="ORV88518.1"/>
    <property type="molecule type" value="Genomic_DNA"/>
</dbReference>
<comment type="caution">
    <text evidence="1">The sequence shown here is derived from an EMBL/GenBank/DDBJ whole genome shotgun (WGS) entry which is preliminary data.</text>
</comment>
<gene>
    <name evidence="1" type="ORF">AWC08_22270</name>
</gene>
<reference evidence="1 2" key="1">
    <citation type="submission" date="2016-01" db="EMBL/GenBank/DDBJ databases">
        <title>The new phylogeny of the genus Mycobacterium.</title>
        <authorList>
            <person name="Tarcisio F."/>
            <person name="Conor M."/>
            <person name="Antonella G."/>
            <person name="Elisabetta G."/>
            <person name="Giulia F.S."/>
            <person name="Sara T."/>
            <person name="Anna F."/>
            <person name="Clotilde B."/>
            <person name="Roberto B."/>
            <person name="Veronica D.S."/>
            <person name="Fabio R."/>
            <person name="Monica P."/>
            <person name="Olivier J."/>
            <person name="Enrico T."/>
            <person name="Nicola S."/>
        </authorList>
    </citation>
    <scope>NUCLEOTIDE SEQUENCE [LARGE SCALE GENOMIC DNA]</scope>
    <source>
        <strain evidence="1 2">DSM 44160</strain>
    </source>
</reference>
<dbReference type="Proteomes" id="UP000193928">
    <property type="component" value="Unassembled WGS sequence"/>
</dbReference>
<sequence length="72" mass="8014">MPDNNDEWTVHVLGPDDIMPATDYADAVRQANEINKVVEDGLPIHTEYHPIVWAVPVPKGRYAYPLAPGETC</sequence>
<proteinExistence type="predicted"/>